<keyword evidence="2" id="KW-1185">Reference proteome</keyword>
<evidence type="ECO:0000313" key="1">
    <source>
        <dbReference type="EMBL" id="MFK4750896.1"/>
    </source>
</evidence>
<dbReference type="EMBL" id="JBBKTX010000001">
    <property type="protein sequence ID" value="MFK4750896.1"/>
    <property type="molecule type" value="Genomic_DNA"/>
</dbReference>
<dbReference type="RefSeq" id="WP_369857107.1">
    <property type="nucleotide sequence ID" value="NZ_JBBKTX010000001.1"/>
</dbReference>
<comment type="caution">
    <text evidence="1">The sequence shown here is derived from an EMBL/GenBank/DDBJ whole genome shotgun (WGS) entry which is preliminary data.</text>
</comment>
<gene>
    <name evidence="1" type="ORF">WG929_00600</name>
</gene>
<name>A0ABW8ND73_9GAMM</name>
<proteinExistence type="predicted"/>
<sequence length="105" mass="11943">MANFYHLPQSQWLNLVYTDSRSSIDENSNLLLGFLSRISGQQELWVPLASSHSMLLNVLGRILPQLQSLDLSRNPLLYIGDHANFPAFKRLAESCDMPIFCQATY</sequence>
<protein>
    <submittedName>
        <fullName evidence="1">Uncharacterized protein</fullName>
    </submittedName>
</protein>
<dbReference type="Proteomes" id="UP001620597">
    <property type="component" value="Unassembled WGS sequence"/>
</dbReference>
<evidence type="ECO:0000313" key="2">
    <source>
        <dbReference type="Proteomes" id="UP001620597"/>
    </source>
</evidence>
<accession>A0ABW8ND73</accession>
<organism evidence="1 2">
    <name type="scientific">Oceanobacter antarcticus</name>
    <dbReference type="NCBI Taxonomy" id="3133425"/>
    <lineage>
        <taxon>Bacteria</taxon>
        <taxon>Pseudomonadati</taxon>
        <taxon>Pseudomonadota</taxon>
        <taxon>Gammaproteobacteria</taxon>
        <taxon>Oceanospirillales</taxon>
        <taxon>Oceanospirillaceae</taxon>
        <taxon>Oceanobacter</taxon>
    </lineage>
</organism>
<reference evidence="1 2" key="1">
    <citation type="submission" date="2024-03" db="EMBL/GenBank/DDBJ databases">
        <title>High-quality draft genome sequence of Oceanobacter sp. wDCs-4.</title>
        <authorList>
            <person name="Dong C."/>
        </authorList>
    </citation>
    <scope>NUCLEOTIDE SEQUENCE [LARGE SCALE GENOMIC DNA]</scope>
    <source>
        <strain evidence="2">wDCs-4</strain>
    </source>
</reference>